<keyword evidence="2 10" id="KW-0645">Protease</keyword>
<proteinExistence type="inferred from homology"/>
<reference evidence="13 14" key="1">
    <citation type="submission" date="2021-06" db="EMBL/GenBank/DDBJ databases">
        <title>Enterococcus alishanensis sp. nov., a novel lactic acid bacterium isolated from fresh coffee beans.</title>
        <authorList>
            <person name="Chen Y.-S."/>
        </authorList>
    </citation>
    <scope>NUCLEOTIDE SEQUENCE [LARGE SCALE GENOMIC DNA]</scope>
    <source>
        <strain evidence="13 14">ALS3</strain>
    </source>
</reference>
<dbReference type="EC" id="3.4.24.-" evidence="13"/>
<comment type="cofactor">
    <cofactor evidence="10">
        <name>Zn(2+)</name>
        <dbReference type="ChEBI" id="CHEBI:29105"/>
    </cofactor>
    <text evidence="10">Binds 1 zinc ion per subunit.</text>
</comment>
<dbReference type="Proteomes" id="UP000774130">
    <property type="component" value="Unassembled WGS sequence"/>
</dbReference>
<dbReference type="GO" id="GO:0008237">
    <property type="term" value="F:metallopeptidase activity"/>
    <property type="evidence" value="ECO:0007669"/>
    <property type="project" value="UniProtKB-KW"/>
</dbReference>
<evidence type="ECO:0000256" key="4">
    <source>
        <dbReference type="ARBA" id="ARBA00022723"/>
    </source>
</evidence>
<feature type="domain" description="Peptidase M48" evidence="12">
    <location>
        <begin position="116"/>
        <end position="298"/>
    </location>
</feature>
<keyword evidence="9 11" id="KW-0472">Membrane</keyword>
<evidence type="ECO:0000256" key="3">
    <source>
        <dbReference type="ARBA" id="ARBA00022692"/>
    </source>
</evidence>
<dbReference type="PANTHER" id="PTHR43221:SF2">
    <property type="entry name" value="PROTEASE HTPX HOMOLOG"/>
    <property type="match status" value="1"/>
</dbReference>
<dbReference type="PANTHER" id="PTHR43221">
    <property type="entry name" value="PROTEASE HTPX"/>
    <property type="match status" value="1"/>
</dbReference>
<evidence type="ECO:0000259" key="12">
    <source>
        <dbReference type="Pfam" id="PF01435"/>
    </source>
</evidence>
<comment type="similarity">
    <text evidence="10">Belongs to the peptidase M48 family.</text>
</comment>
<keyword evidence="3 11" id="KW-0812">Transmembrane</keyword>
<keyword evidence="8 10" id="KW-0482">Metalloprotease</keyword>
<evidence type="ECO:0000256" key="5">
    <source>
        <dbReference type="ARBA" id="ARBA00022801"/>
    </source>
</evidence>
<evidence type="ECO:0000313" key="13">
    <source>
        <dbReference type="EMBL" id="MBV7390116.1"/>
    </source>
</evidence>
<keyword evidence="4" id="KW-0479">Metal-binding</keyword>
<evidence type="ECO:0000256" key="9">
    <source>
        <dbReference type="ARBA" id="ARBA00023136"/>
    </source>
</evidence>
<keyword evidence="14" id="KW-1185">Reference proteome</keyword>
<gene>
    <name evidence="13" type="ORF">KUA55_05440</name>
</gene>
<evidence type="ECO:0000256" key="6">
    <source>
        <dbReference type="ARBA" id="ARBA00022833"/>
    </source>
</evidence>
<accession>A0ABS6TB38</accession>
<keyword evidence="7 11" id="KW-1133">Transmembrane helix</keyword>
<keyword evidence="6 10" id="KW-0862">Zinc</keyword>
<evidence type="ECO:0000256" key="1">
    <source>
        <dbReference type="ARBA" id="ARBA00022475"/>
    </source>
</evidence>
<keyword evidence="1" id="KW-1003">Cell membrane</keyword>
<name>A0ABS6TB38_9ENTE</name>
<keyword evidence="5 10" id="KW-0378">Hydrolase</keyword>
<evidence type="ECO:0000256" key="8">
    <source>
        <dbReference type="ARBA" id="ARBA00023049"/>
    </source>
</evidence>
<comment type="caution">
    <text evidence="13">The sequence shown here is derived from an EMBL/GenBank/DDBJ whole genome shotgun (WGS) entry which is preliminary data.</text>
</comment>
<feature type="transmembrane region" description="Helical" evidence="11">
    <location>
        <begin position="177"/>
        <end position="205"/>
    </location>
</feature>
<evidence type="ECO:0000256" key="11">
    <source>
        <dbReference type="SAM" id="Phobius"/>
    </source>
</evidence>
<organism evidence="13 14">
    <name type="scientific">Enterococcus alishanensis</name>
    <dbReference type="NCBI Taxonomy" id="1303817"/>
    <lineage>
        <taxon>Bacteria</taxon>
        <taxon>Bacillati</taxon>
        <taxon>Bacillota</taxon>
        <taxon>Bacilli</taxon>
        <taxon>Lactobacillales</taxon>
        <taxon>Enterococcaceae</taxon>
        <taxon>Enterococcus</taxon>
    </lineage>
</organism>
<dbReference type="InterPro" id="IPR001915">
    <property type="entry name" value="Peptidase_M48"/>
</dbReference>
<evidence type="ECO:0000256" key="10">
    <source>
        <dbReference type="RuleBase" id="RU003983"/>
    </source>
</evidence>
<protein>
    <submittedName>
        <fullName evidence="13">M48 family metalloprotease</fullName>
        <ecNumber evidence="13">3.4.24.-</ecNumber>
    </submittedName>
</protein>
<sequence>MQNKPRVVASQWLSLFFSVATIFLISSSSLIYRIFPADWTILNTIRNQSYGQIVLIGLLIFIVVAVYQFSPLSIYFKRKQIGGRTINDPAEIEFLSVVNGAVYQRLLKRYPNAKKARLWIIDEREINAFALGYRDICLYRGLLQLVEVDQLEAILAHEYAHLYHRDTLGLLLIRTSYVASAFLLLYIFHWLIVIVFLIGLIFSLLSIGRRKNLFKTISNFTRNLFYRYYKLIHFLMAQVSKQQEYRADETALYLGFAQGLENFFYLLTEMTYQSNNNFLKMLQSNHPSIKARLKNIRKKMER</sequence>
<dbReference type="RefSeq" id="WP_218325169.1">
    <property type="nucleotide sequence ID" value="NZ_JAHUZB010000002.1"/>
</dbReference>
<feature type="transmembrane region" description="Helical" evidence="11">
    <location>
        <begin position="53"/>
        <end position="70"/>
    </location>
</feature>
<evidence type="ECO:0000256" key="7">
    <source>
        <dbReference type="ARBA" id="ARBA00022989"/>
    </source>
</evidence>
<dbReference type="EMBL" id="JAHUZB010000002">
    <property type="protein sequence ID" value="MBV7390116.1"/>
    <property type="molecule type" value="Genomic_DNA"/>
</dbReference>
<dbReference type="Pfam" id="PF01435">
    <property type="entry name" value="Peptidase_M48"/>
    <property type="match status" value="1"/>
</dbReference>
<evidence type="ECO:0000313" key="14">
    <source>
        <dbReference type="Proteomes" id="UP000774130"/>
    </source>
</evidence>
<feature type="transmembrane region" description="Helical" evidence="11">
    <location>
        <begin position="12"/>
        <end position="32"/>
    </location>
</feature>
<dbReference type="InterPro" id="IPR050083">
    <property type="entry name" value="HtpX_protease"/>
</dbReference>
<evidence type="ECO:0000256" key="2">
    <source>
        <dbReference type="ARBA" id="ARBA00022670"/>
    </source>
</evidence>